<comment type="similarity">
    <text evidence="1">Belongs to the leucine-binding protein family.</text>
</comment>
<keyword evidence="3" id="KW-0813">Transport</keyword>
<dbReference type="InterPro" id="IPR028081">
    <property type="entry name" value="Leu-bd"/>
</dbReference>
<reference evidence="6 7" key="1">
    <citation type="submission" date="2017-03" db="EMBL/GenBank/DDBJ databases">
        <authorList>
            <person name="Afonso C.L."/>
            <person name="Miller P.J."/>
            <person name="Scott M.A."/>
            <person name="Spackman E."/>
            <person name="Goraichik I."/>
            <person name="Dimitrov K.M."/>
            <person name="Suarez D.L."/>
            <person name="Swayne D.E."/>
        </authorList>
    </citation>
    <scope>NUCLEOTIDE SEQUENCE [LARGE SCALE GENOMIC DNA]</scope>
    <source>
        <strain evidence="6 7">CECT 7023</strain>
    </source>
</reference>
<dbReference type="InterPro" id="IPR051010">
    <property type="entry name" value="BCAA_transport"/>
</dbReference>
<accession>A0A1Y5TH13</accession>
<keyword evidence="2 4" id="KW-0732">Signal</keyword>
<evidence type="ECO:0000256" key="4">
    <source>
        <dbReference type="SAM" id="SignalP"/>
    </source>
</evidence>
<dbReference type="PANTHER" id="PTHR30483">
    <property type="entry name" value="LEUCINE-SPECIFIC-BINDING PROTEIN"/>
    <property type="match status" value="1"/>
</dbReference>
<dbReference type="Pfam" id="PF13458">
    <property type="entry name" value="Peripla_BP_6"/>
    <property type="match status" value="1"/>
</dbReference>
<dbReference type="InterPro" id="IPR028082">
    <property type="entry name" value="Peripla_BP_I"/>
</dbReference>
<dbReference type="SUPFAM" id="SSF53822">
    <property type="entry name" value="Periplasmic binding protein-like I"/>
    <property type="match status" value="1"/>
</dbReference>
<proteinExistence type="inferred from homology"/>
<dbReference type="RefSeq" id="WP_085879862.1">
    <property type="nucleotide sequence ID" value="NZ_FWFZ01000017.1"/>
</dbReference>
<organism evidence="6 7">
    <name type="scientific">Roseisalinus antarcticus</name>
    <dbReference type="NCBI Taxonomy" id="254357"/>
    <lineage>
        <taxon>Bacteria</taxon>
        <taxon>Pseudomonadati</taxon>
        <taxon>Pseudomonadota</taxon>
        <taxon>Alphaproteobacteria</taxon>
        <taxon>Rhodobacterales</taxon>
        <taxon>Roseobacteraceae</taxon>
        <taxon>Roseisalinus</taxon>
    </lineage>
</organism>
<gene>
    <name evidence="6" type="ORF">ROA7023_02980</name>
</gene>
<dbReference type="Proteomes" id="UP000193900">
    <property type="component" value="Unassembled WGS sequence"/>
</dbReference>
<evidence type="ECO:0000313" key="6">
    <source>
        <dbReference type="EMBL" id="SLN63844.1"/>
    </source>
</evidence>
<dbReference type="Gene3D" id="3.40.50.2300">
    <property type="match status" value="2"/>
</dbReference>
<keyword evidence="6" id="KW-0675">Receptor</keyword>
<sequence length="421" mass="44490">MTARTLRLTTASALVALVAGGAFAQDGEPLKIGILATLEGTYTALGEDGIRGVETALQEAGMAAAGRPIEMIVQSTDTTPDSAVRGARKLVEQDGVDIVIGPLSGSEGIAIRDYSKTQPDVTFINGISGAMETTYVDPSENFFRFNTDGAQWSAGLGDYIFNEKGYEFIATVGEDYSFVYTQVFGLVTEFCQAGGTVTDRFWVPLGTKDFGSIIAALPDDVDAIYLGLGGGDAINFLNQYQQAGGSANLIGGSIMVDQSILQSGGSAKEALIGTPSSGMMADAWENEGWQEFVSLYQDTFEPDQRFPSPSLFALGYYNSTLAMLQCVDETGGDLGEGQAAFRECLSSMTLEAPNGTITLDENRQAIGNNFVTEVVEQEDGSLATQVVAVVEDVNQTLGLDPAAFDAIGLPGREIPACQTSY</sequence>
<dbReference type="AlphaFoldDB" id="A0A1Y5TH13"/>
<dbReference type="CDD" id="cd06332">
    <property type="entry name" value="PBP1_aromatic_compounds-like"/>
    <property type="match status" value="1"/>
</dbReference>
<protein>
    <submittedName>
        <fullName evidence="6">Receptor family ligand binding region</fullName>
    </submittedName>
</protein>
<dbReference type="EMBL" id="FWFZ01000017">
    <property type="protein sequence ID" value="SLN63844.1"/>
    <property type="molecule type" value="Genomic_DNA"/>
</dbReference>
<evidence type="ECO:0000259" key="5">
    <source>
        <dbReference type="Pfam" id="PF13458"/>
    </source>
</evidence>
<dbReference type="GO" id="GO:0006865">
    <property type="term" value="P:amino acid transport"/>
    <property type="evidence" value="ECO:0007669"/>
    <property type="project" value="UniProtKB-KW"/>
</dbReference>
<feature type="signal peptide" evidence="4">
    <location>
        <begin position="1"/>
        <end position="24"/>
    </location>
</feature>
<evidence type="ECO:0000256" key="3">
    <source>
        <dbReference type="ARBA" id="ARBA00022970"/>
    </source>
</evidence>
<keyword evidence="7" id="KW-1185">Reference proteome</keyword>
<feature type="domain" description="Leucine-binding protein" evidence="5">
    <location>
        <begin position="29"/>
        <end position="375"/>
    </location>
</feature>
<evidence type="ECO:0000256" key="2">
    <source>
        <dbReference type="ARBA" id="ARBA00022729"/>
    </source>
</evidence>
<evidence type="ECO:0000313" key="7">
    <source>
        <dbReference type="Proteomes" id="UP000193900"/>
    </source>
</evidence>
<dbReference type="OrthoDB" id="435355at2"/>
<evidence type="ECO:0000256" key="1">
    <source>
        <dbReference type="ARBA" id="ARBA00010062"/>
    </source>
</evidence>
<name>A0A1Y5TH13_9RHOB</name>
<keyword evidence="3" id="KW-0029">Amino-acid transport</keyword>
<dbReference type="PANTHER" id="PTHR30483:SF6">
    <property type="entry name" value="PERIPLASMIC BINDING PROTEIN OF ABC TRANSPORTER FOR NATURAL AMINO ACIDS"/>
    <property type="match status" value="1"/>
</dbReference>
<feature type="chain" id="PRO_5012622027" evidence="4">
    <location>
        <begin position="25"/>
        <end position="421"/>
    </location>
</feature>